<dbReference type="RefSeq" id="WP_182955522.1">
    <property type="nucleotide sequence ID" value="NZ_JABEQM010000003.1"/>
</dbReference>
<reference evidence="1 2" key="1">
    <citation type="submission" date="2020-04" db="EMBL/GenBank/DDBJ databases">
        <title>Description of novel Gluconacetobacter.</title>
        <authorList>
            <person name="Sombolestani A."/>
        </authorList>
    </citation>
    <scope>NUCLEOTIDE SEQUENCE [LARGE SCALE GENOMIC DNA]</scope>
    <source>
        <strain evidence="1 2">LMG 27802</strain>
    </source>
</reference>
<name>A0A7W4K611_9PROT</name>
<protein>
    <submittedName>
        <fullName evidence="1">Uncharacterized protein</fullName>
    </submittedName>
</protein>
<comment type="caution">
    <text evidence="1">The sequence shown here is derived from an EMBL/GenBank/DDBJ whole genome shotgun (WGS) entry which is preliminary data.</text>
</comment>
<sequence length="457" mass="49932">MNGIPLRFGPLMSDGYTIVRSGLRWLRETGQFCRAGQPIAYCNISLEPSSVRVGRNHAVADELELQVVFAPRVSGRLTIHPEMTRGGYLSIRGVDAWKPDTVLGLIEPDQPVDESDPGRLRLLVVAGRRMTALADVHSGLLPGWNGRTRGWWCEDGETPATLLSLGLCDATGVILGEQCAFLEMFEAASDAMQFVFIPDHPVAPCAPVLLDQLSRTPAQFEAIAEDLRRFLGNSTVPPTADDWMFAGALLAVLRNTPLKDNYNIISSTGTQRLGPADAVLLSLSAEPQSILRHRTLGYHIHVMRHHQAAAGPAIQAWLTSAFEPVKRSIDAIRRDYEKLIDTLARTTGGRILVLNRMSTSGYEDISSYMAFDAPMSDTLSNIAAKELNLMLHDIAETRELAIIDVDALAAELGAGQHLPDGIHQSGQMQVVLRQQILQAVSDMRVTAPDVRAAGRDH</sequence>
<evidence type="ECO:0000313" key="1">
    <source>
        <dbReference type="EMBL" id="MBB2200991.1"/>
    </source>
</evidence>
<gene>
    <name evidence="1" type="ORF">HLH28_05255</name>
</gene>
<dbReference type="Proteomes" id="UP000578030">
    <property type="component" value="Unassembled WGS sequence"/>
</dbReference>
<accession>A0A7W4K611</accession>
<dbReference type="AlphaFoldDB" id="A0A7W4K611"/>
<keyword evidence="2" id="KW-1185">Reference proteome</keyword>
<dbReference type="EMBL" id="JABEQM010000003">
    <property type="protein sequence ID" value="MBB2200991.1"/>
    <property type="molecule type" value="Genomic_DNA"/>
</dbReference>
<organism evidence="1 2">
    <name type="scientific">Gluconacetobacter tumulisoli</name>
    <dbReference type="NCBI Taxonomy" id="1286189"/>
    <lineage>
        <taxon>Bacteria</taxon>
        <taxon>Pseudomonadati</taxon>
        <taxon>Pseudomonadota</taxon>
        <taxon>Alphaproteobacteria</taxon>
        <taxon>Acetobacterales</taxon>
        <taxon>Acetobacteraceae</taxon>
        <taxon>Gluconacetobacter</taxon>
    </lineage>
</organism>
<proteinExistence type="predicted"/>
<evidence type="ECO:0000313" key="2">
    <source>
        <dbReference type="Proteomes" id="UP000578030"/>
    </source>
</evidence>